<evidence type="ECO:0000256" key="1">
    <source>
        <dbReference type="SAM" id="Coils"/>
    </source>
</evidence>
<reference evidence="3" key="1">
    <citation type="submission" date="2017-05" db="UniProtKB">
        <authorList>
            <consortium name="EnsemblMetazoa"/>
        </authorList>
    </citation>
    <scope>IDENTIFICATION</scope>
</reference>
<feature type="coiled-coil region" evidence="1">
    <location>
        <begin position="406"/>
        <end position="433"/>
    </location>
</feature>
<dbReference type="OMA" id="FIRIAYH"/>
<feature type="coiled-coil region" evidence="1">
    <location>
        <begin position="248"/>
        <end position="282"/>
    </location>
</feature>
<keyword evidence="1" id="KW-0175">Coiled coil</keyword>
<evidence type="ECO:0000313" key="3">
    <source>
        <dbReference type="EnsemblMetazoa" id="Aqu2.1.31637_001"/>
    </source>
</evidence>
<protein>
    <submittedName>
        <fullName evidence="3">Uncharacterized protein</fullName>
    </submittedName>
</protein>
<dbReference type="EnsemblMetazoa" id="Aqu2.1.31637_001">
    <property type="protein sequence ID" value="Aqu2.1.31637_001"/>
    <property type="gene ID" value="Aqu2.1.31637"/>
</dbReference>
<organism evidence="3">
    <name type="scientific">Amphimedon queenslandica</name>
    <name type="common">Sponge</name>
    <dbReference type="NCBI Taxonomy" id="400682"/>
    <lineage>
        <taxon>Eukaryota</taxon>
        <taxon>Metazoa</taxon>
        <taxon>Porifera</taxon>
        <taxon>Demospongiae</taxon>
        <taxon>Heteroscleromorpha</taxon>
        <taxon>Haplosclerida</taxon>
        <taxon>Niphatidae</taxon>
        <taxon>Amphimedon</taxon>
    </lineage>
</organism>
<dbReference type="STRING" id="400682.A0A1X7UW90"/>
<dbReference type="PANTHER" id="PTHR37508">
    <property type="entry name" value="TRANSMEMBRANE PROTEIN"/>
    <property type="match status" value="1"/>
</dbReference>
<name>A0A1X7UW90_AMPQE</name>
<feature type="compositionally biased region" description="Basic and acidic residues" evidence="2">
    <location>
        <begin position="166"/>
        <end position="190"/>
    </location>
</feature>
<proteinExistence type="predicted"/>
<dbReference type="eggNOG" id="ENOG502RDDV">
    <property type="taxonomic scope" value="Eukaryota"/>
</dbReference>
<sequence length="446" mass="50715">MEDTQSMEVVIAGSTYSLQELPASSSAIVQEGRARLLGALDLEALVDDLGRLGNFIRIAYHGVAGYTKLQIKIQRIGYDVTKLCDKSAITVGKFKNASSTILHTLQGTYQYLLDGLEDMALETLSDMSETAKEMADAANQLHKDFEQQSEVVVTTLEETQTQQGMEQKKKKELEEERRKMETNKKEQEAAHQEACRLEAQAEMYMEKAEKKEDKAIAEQSSVLKNIANGFTGMVGFKAFDMDPHKDAAKAAREEKMVYYKKMNEQQEKRREALMKLAQYTITIQQTKDDEAQTENAIHALQCAIGALKSLSAVMMQAATFWLQMKSHCDDLAKADVKKQIETVLRLPEERRMKVWTSIAFKVKAVRYYAKWVALDDVCTIYVDRIKLTQRELYTYIQEALLPKEAHEKARSLASRLQADLEEQQKAIADKQFKHNEAIKALQNEEQ</sequence>
<feature type="region of interest" description="Disordered" evidence="2">
    <location>
        <begin position="158"/>
        <end position="190"/>
    </location>
</feature>
<accession>A0A1X7UW90</accession>
<dbReference type="InParanoid" id="A0A1X7UW90"/>
<dbReference type="PANTHER" id="PTHR37508:SF1">
    <property type="entry name" value="TRANSMEMBRANE PROTEIN"/>
    <property type="match status" value="1"/>
</dbReference>
<dbReference type="AlphaFoldDB" id="A0A1X7UW90"/>
<evidence type="ECO:0000256" key="2">
    <source>
        <dbReference type="SAM" id="MobiDB-lite"/>
    </source>
</evidence>